<evidence type="ECO:0000313" key="2">
    <source>
        <dbReference type="Proteomes" id="UP000294739"/>
    </source>
</evidence>
<dbReference type="InterPro" id="IPR008928">
    <property type="entry name" value="6-hairpin_glycosidase_sf"/>
</dbReference>
<dbReference type="InParanoid" id="A0A4V2Z2S8"/>
<evidence type="ECO:0000313" key="1">
    <source>
        <dbReference type="EMBL" id="TDE09928.1"/>
    </source>
</evidence>
<comment type="caution">
    <text evidence="1">The sequence shown here is derived from an EMBL/GenBank/DDBJ whole genome shotgun (WGS) entry which is preliminary data.</text>
</comment>
<protein>
    <recommendedName>
        <fullName evidence="3">Glycogen debranching protein</fullName>
    </recommendedName>
</protein>
<dbReference type="Proteomes" id="UP000294739">
    <property type="component" value="Unassembled WGS sequence"/>
</dbReference>
<evidence type="ECO:0008006" key="3">
    <source>
        <dbReference type="Google" id="ProtNLM"/>
    </source>
</evidence>
<gene>
    <name evidence="1" type="ORF">E1269_13220</name>
</gene>
<dbReference type="SUPFAM" id="SSF48208">
    <property type="entry name" value="Six-hairpin glycosidases"/>
    <property type="match status" value="1"/>
</dbReference>
<dbReference type="EMBL" id="SMKZ01000016">
    <property type="protein sequence ID" value="TDE09928.1"/>
    <property type="molecule type" value="Genomic_DNA"/>
</dbReference>
<keyword evidence="2" id="KW-1185">Reference proteome</keyword>
<dbReference type="RefSeq" id="WP_131895176.1">
    <property type="nucleotide sequence ID" value="NZ_SMKZ01000016.1"/>
</dbReference>
<dbReference type="Gene3D" id="1.50.10.10">
    <property type="match status" value="1"/>
</dbReference>
<dbReference type="GO" id="GO:0005975">
    <property type="term" value="P:carbohydrate metabolic process"/>
    <property type="evidence" value="ECO:0007669"/>
    <property type="project" value="InterPro"/>
</dbReference>
<dbReference type="OrthoDB" id="5165349at2"/>
<sequence>MTTAHAATDAFPRVDDLRSAPLRHRHGDVFNPPALTNYLGCLQADLDLTGIRSLNFAPYAHADTVTASLYLDGRYLPSYGEPITFTWRPDRVERSMTCSGLRLTSTTVLVPGRMAAVVLVTVENLGGADRSVELGLAVRSTIGATHEALTGWLPYHEGDNALDVDAARRVWVATARHSAAVAVQGVVAVDGRVETDAAPGRLTARLTLGPGGHPARTTVAYVHVMGADRAGCLAVYDDIARDPSGAVTRAERFWDDELAAVFTGGGRYTGRLPLLETSDDTLRRLYLTGIVGVMYFRRERPVAVLDPSYDTLMPRYWQTSTFLWDFSLSSIVHGLLDPEPMRRQLEHWMRTDVHTCMATESVTGAPIGMWYAVNDFAMIRSAREYLRWSGDHRWLRHRVGDGGTVWDHLAGYARAWRQFKTPGGLADYGALGNLLECVSSYVHEVAGLNAANVFNLRTAADIAEVIGDGSGAGVLRAEAADVLASLRELYVEGEGYWYARHPDGSKRPVRHCYDFATIGSLLGGDLSAEQRAQMTAFFQAELQTPTWLRALSSRDEDAVFSVRPDHQWNGAYTAWPSEAAMALIRMGRPEVAAEWMTGLARTARQGPFGQAHFDERVIDADGGGARKAPCEVPYISDWACSSHGSWVSLVLEGVFGVTADLAGTVSARPELVDRFDPQARLVGLACQGVDYTIDRGGAHRSSRA</sequence>
<accession>A0A4V2Z2S8</accession>
<proteinExistence type="predicted"/>
<reference evidence="1 2" key="1">
    <citation type="submission" date="2019-03" db="EMBL/GenBank/DDBJ databases">
        <title>Draft genome sequences of novel Actinobacteria.</title>
        <authorList>
            <person name="Sahin N."/>
            <person name="Ay H."/>
            <person name="Saygin H."/>
        </authorList>
    </citation>
    <scope>NUCLEOTIDE SEQUENCE [LARGE SCALE GENOMIC DNA]</scope>
    <source>
        <strain evidence="1 2">5K138</strain>
    </source>
</reference>
<dbReference type="AlphaFoldDB" id="A0A4V2Z2S8"/>
<name>A0A4V2Z2S8_9ACTN</name>
<organism evidence="1 2">
    <name type="scientific">Jiangella asiatica</name>
    <dbReference type="NCBI Taxonomy" id="2530372"/>
    <lineage>
        <taxon>Bacteria</taxon>
        <taxon>Bacillati</taxon>
        <taxon>Actinomycetota</taxon>
        <taxon>Actinomycetes</taxon>
        <taxon>Jiangellales</taxon>
        <taxon>Jiangellaceae</taxon>
        <taxon>Jiangella</taxon>
    </lineage>
</organism>
<dbReference type="InterPro" id="IPR012341">
    <property type="entry name" value="6hp_glycosidase-like_sf"/>
</dbReference>